<evidence type="ECO:0000259" key="11">
    <source>
        <dbReference type="Pfam" id="PF02518"/>
    </source>
</evidence>
<keyword evidence="3" id="KW-0597">Phosphoprotein</keyword>
<comment type="catalytic activity">
    <reaction evidence="1">
        <text>ATP + protein L-histidine = ADP + protein N-phospho-L-histidine.</text>
        <dbReference type="EC" id="2.7.13.3"/>
    </reaction>
</comment>
<dbReference type="InterPro" id="IPR011712">
    <property type="entry name" value="Sig_transdc_His_kin_sub3_dim/P"/>
</dbReference>
<dbReference type="SUPFAM" id="SSF55874">
    <property type="entry name" value="ATPase domain of HSP90 chaperone/DNA topoisomerase II/histidine kinase"/>
    <property type="match status" value="1"/>
</dbReference>
<keyword evidence="4" id="KW-0808">Transferase</keyword>
<evidence type="ECO:0000259" key="12">
    <source>
        <dbReference type="Pfam" id="PF07730"/>
    </source>
</evidence>
<dbReference type="GO" id="GO:0000155">
    <property type="term" value="F:phosphorelay sensor kinase activity"/>
    <property type="evidence" value="ECO:0007669"/>
    <property type="project" value="InterPro"/>
</dbReference>
<evidence type="ECO:0000256" key="5">
    <source>
        <dbReference type="ARBA" id="ARBA00022741"/>
    </source>
</evidence>
<keyword evidence="10" id="KW-0472">Membrane</keyword>
<evidence type="ECO:0000313" key="13">
    <source>
        <dbReference type="EMBL" id="GHH59876.1"/>
    </source>
</evidence>
<proteinExistence type="predicted"/>
<dbReference type="GO" id="GO:0016020">
    <property type="term" value="C:membrane"/>
    <property type="evidence" value="ECO:0007669"/>
    <property type="project" value="InterPro"/>
</dbReference>
<dbReference type="Gene3D" id="1.20.5.1930">
    <property type="match status" value="1"/>
</dbReference>
<dbReference type="CDD" id="cd16917">
    <property type="entry name" value="HATPase_UhpB-NarQ-NarX-like"/>
    <property type="match status" value="1"/>
</dbReference>
<sequence length="526" mass="54164">MHPAPLRSGAVTAVAVRTTHRSRDEPADVEPAPARTPRADPGPGPYGGAGPGPAPGQVRAAVRRVMTAAPAPAPMPAPTTVPEPTSAPAPTIVPEPTSAPAPTPAAVSRPARGPVPAVRRRPAALRLARPRAAVVDGAAAVAFLAAMTAERLGSAGEIRVGPVPALALSVLLAGALALRRRAPLAGYLAGTAALSAEALFVLPSPVTPYANLVGLYSLGLYATRGRALLGPVVVLPGMAAYFAGLAHTYPAVPAGVLFLWLLAWAVGYATARRQEERERARLLLRRRVVLDERARIARELHDLVGHTLNVMLVQAGAARRVLARDPEQTRELLTGLEHTGREALDELDRVLGLLRRQGPVPDIGSGPGPGAGVAPVPAPVPVPAPGAGPQPGLADLPRLVGRTEQAGLRVTVRLDPATRELPRTVDRSAYRIVQEALTNTVKHARTGTGTGSSNGTVDVTVTVAVRTEARVLDLLVSDSGCGVPAGYTPGRGLLGIAERVAMFGGTLEHGGGDGGGFRLRVTLPLG</sequence>
<evidence type="ECO:0000256" key="1">
    <source>
        <dbReference type="ARBA" id="ARBA00000085"/>
    </source>
</evidence>
<evidence type="ECO:0000256" key="7">
    <source>
        <dbReference type="ARBA" id="ARBA00022840"/>
    </source>
</evidence>
<keyword evidence="10" id="KW-1133">Transmembrane helix</keyword>
<evidence type="ECO:0000256" key="10">
    <source>
        <dbReference type="SAM" id="Phobius"/>
    </source>
</evidence>
<feature type="transmembrane region" description="Helical" evidence="10">
    <location>
        <begin position="161"/>
        <end position="178"/>
    </location>
</feature>
<name>A0A919FBL6_9ACTN</name>
<keyword evidence="10" id="KW-0812">Transmembrane</keyword>
<feature type="transmembrane region" description="Helical" evidence="10">
    <location>
        <begin position="227"/>
        <end position="246"/>
    </location>
</feature>
<gene>
    <name evidence="13" type="ORF">GCM10018781_03850</name>
</gene>
<evidence type="ECO:0000256" key="4">
    <source>
        <dbReference type="ARBA" id="ARBA00022679"/>
    </source>
</evidence>
<evidence type="ECO:0000256" key="6">
    <source>
        <dbReference type="ARBA" id="ARBA00022777"/>
    </source>
</evidence>
<dbReference type="InterPro" id="IPR050482">
    <property type="entry name" value="Sensor_HK_TwoCompSys"/>
</dbReference>
<evidence type="ECO:0000256" key="2">
    <source>
        <dbReference type="ARBA" id="ARBA00012438"/>
    </source>
</evidence>
<reference evidence="13" key="1">
    <citation type="journal article" date="2014" name="Int. J. Syst. Evol. Microbiol.">
        <title>Complete genome sequence of Corynebacterium casei LMG S-19264T (=DSM 44701T), isolated from a smear-ripened cheese.</title>
        <authorList>
            <consortium name="US DOE Joint Genome Institute (JGI-PGF)"/>
            <person name="Walter F."/>
            <person name="Albersmeier A."/>
            <person name="Kalinowski J."/>
            <person name="Ruckert C."/>
        </authorList>
    </citation>
    <scope>NUCLEOTIDE SEQUENCE</scope>
    <source>
        <strain evidence="13">JCM 4646</strain>
    </source>
</reference>
<dbReference type="Pfam" id="PF02518">
    <property type="entry name" value="HATPase_c"/>
    <property type="match status" value="1"/>
</dbReference>
<evidence type="ECO:0000256" key="8">
    <source>
        <dbReference type="ARBA" id="ARBA00023012"/>
    </source>
</evidence>
<dbReference type="Gene3D" id="3.30.565.10">
    <property type="entry name" value="Histidine kinase-like ATPase, C-terminal domain"/>
    <property type="match status" value="1"/>
</dbReference>
<dbReference type="Pfam" id="PF07730">
    <property type="entry name" value="HisKA_3"/>
    <property type="match status" value="1"/>
</dbReference>
<evidence type="ECO:0000256" key="9">
    <source>
        <dbReference type="SAM" id="MobiDB-lite"/>
    </source>
</evidence>
<keyword evidence="8" id="KW-0902">Two-component regulatory system</keyword>
<feature type="domain" description="Signal transduction histidine kinase subgroup 3 dimerisation and phosphoacceptor" evidence="12">
    <location>
        <begin position="292"/>
        <end position="357"/>
    </location>
</feature>
<accession>A0A919FBL6</accession>
<keyword evidence="7" id="KW-0067">ATP-binding</keyword>
<dbReference type="GO" id="GO:0046983">
    <property type="term" value="F:protein dimerization activity"/>
    <property type="evidence" value="ECO:0007669"/>
    <property type="project" value="InterPro"/>
</dbReference>
<feature type="compositionally biased region" description="Pro residues" evidence="9">
    <location>
        <begin position="71"/>
        <end position="103"/>
    </location>
</feature>
<feature type="domain" description="Histidine kinase/HSP90-like ATPase" evidence="11">
    <location>
        <begin position="427"/>
        <end position="525"/>
    </location>
</feature>
<feature type="compositionally biased region" description="Low complexity" evidence="9">
    <location>
        <begin position="104"/>
        <end position="117"/>
    </location>
</feature>
<dbReference type="EMBL" id="BNBO01000001">
    <property type="protein sequence ID" value="GHH59876.1"/>
    <property type="molecule type" value="Genomic_DNA"/>
</dbReference>
<feature type="region of interest" description="Disordered" evidence="9">
    <location>
        <begin position="1"/>
        <end position="57"/>
    </location>
</feature>
<evidence type="ECO:0000256" key="3">
    <source>
        <dbReference type="ARBA" id="ARBA00022553"/>
    </source>
</evidence>
<dbReference type="PANTHER" id="PTHR24421:SF10">
    <property type="entry name" value="NITRATE_NITRITE SENSOR PROTEIN NARQ"/>
    <property type="match status" value="1"/>
</dbReference>
<organism evidence="13 14">
    <name type="scientific">Kitasatospora indigofera</name>
    <dbReference type="NCBI Taxonomy" id="67307"/>
    <lineage>
        <taxon>Bacteria</taxon>
        <taxon>Bacillati</taxon>
        <taxon>Actinomycetota</taxon>
        <taxon>Actinomycetes</taxon>
        <taxon>Kitasatosporales</taxon>
        <taxon>Streptomycetaceae</taxon>
        <taxon>Kitasatospora</taxon>
    </lineage>
</organism>
<evidence type="ECO:0000313" key="14">
    <source>
        <dbReference type="Proteomes" id="UP000617734"/>
    </source>
</evidence>
<feature type="transmembrane region" description="Helical" evidence="10">
    <location>
        <begin position="252"/>
        <end position="271"/>
    </location>
</feature>
<dbReference type="Proteomes" id="UP000617734">
    <property type="component" value="Unassembled WGS sequence"/>
</dbReference>
<keyword evidence="6" id="KW-0418">Kinase</keyword>
<dbReference type="AlphaFoldDB" id="A0A919FBL6"/>
<dbReference type="GO" id="GO:0005524">
    <property type="term" value="F:ATP binding"/>
    <property type="evidence" value="ECO:0007669"/>
    <property type="project" value="UniProtKB-KW"/>
</dbReference>
<reference evidence="13" key="2">
    <citation type="submission" date="2020-09" db="EMBL/GenBank/DDBJ databases">
        <authorList>
            <person name="Sun Q."/>
            <person name="Ohkuma M."/>
        </authorList>
    </citation>
    <scope>NUCLEOTIDE SEQUENCE</scope>
    <source>
        <strain evidence="13">JCM 4646</strain>
    </source>
</reference>
<keyword evidence="14" id="KW-1185">Reference proteome</keyword>
<protein>
    <recommendedName>
        <fullName evidence="2">histidine kinase</fullName>
        <ecNumber evidence="2">2.7.13.3</ecNumber>
    </recommendedName>
</protein>
<comment type="caution">
    <text evidence="13">The sequence shown here is derived from an EMBL/GenBank/DDBJ whole genome shotgun (WGS) entry which is preliminary data.</text>
</comment>
<dbReference type="PANTHER" id="PTHR24421">
    <property type="entry name" value="NITRATE/NITRITE SENSOR PROTEIN NARX-RELATED"/>
    <property type="match status" value="1"/>
</dbReference>
<dbReference type="EC" id="2.7.13.3" evidence="2"/>
<dbReference type="InterPro" id="IPR036890">
    <property type="entry name" value="HATPase_C_sf"/>
</dbReference>
<feature type="region of interest" description="Disordered" evidence="9">
    <location>
        <begin position="70"/>
        <end position="117"/>
    </location>
</feature>
<dbReference type="InterPro" id="IPR003594">
    <property type="entry name" value="HATPase_dom"/>
</dbReference>
<keyword evidence="5" id="KW-0547">Nucleotide-binding</keyword>